<dbReference type="eggNOG" id="ENOG5031UC3">
    <property type="taxonomic scope" value="Bacteria"/>
</dbReference>
<dbReference type="RefSeq" id="WP_015650622.1">
    <property type="nucleotide sequence ID" value="NC_020506.1"/>
</dbReference>
<evidence type="ECO:0000313" key="3">
    <source>
        <dbReference type="Proteomes" id="UP000011760"/>
    </source>
</evidence>
<proteinExistence type="predicted"/>
<evidence type="ECO:0000313" key="2">
    <source>
        <dbReference type="EMBL" id="AGG66184.1"/>
    </source>
</evidence>
<dbReference type="Proteomes" id="UP000011760">
    <property type="component" value="Chromosome"/>
</dbReference>
<keyword evidence="1" id="KW-0812">Transmembrane</keyword>
<dbReference type="STRING" id="1121353.H924_03680"/>
<keyword evidence="1" id="KW-1133">Transmembrane helix</keyword>
<organism evidence="2 3">
    <name type="scientific">Corynebacterium callunae DSM 20147</name>
    <dbReference type="NCBI Taxonomy" id="1121353"/>
    <lineage>
        <taxon>Bacteria</taxon>
        <taxon>Bacillati</taxon>
        <taxon>Actinomycetota</taxon>
        <taxon>Actinomycetes</taxon>
        <taxon>Mycobacteriales</taxon>
        <taxon>Corynebacteriaceae</taxon>
        <taxon>Corynebacterium</taxon>
    </lineage>
</organism>
<keyword evidence="1" id="KW-0472">Membrane</keyword>
<name>M1UJY0_9CORY</name>
<dbReference type="EMBL" id="CP004354">
    <property type="protein sequence ID" value="AGG66184.1"/>
    <property type="molecule type" value="Genomic_DNA"/>
</dbReference>
<feature type="transmembrane region" description="Helical" evidence="1">
    <location>
        <begin position="65"/>
        <end position="90"/>
    </location>
</feature>
<dbReference type="PATRIC" id="fig|1121353.3.peg.757"/>
<keyword evidence="3" id="KW-1185">Reference proteome</keyword>
<protein>
    <submittedName>
        <fullName evidence="2">Uncharacterized protein</fullName>
    </submittedName>
</protein>
<dbReference type="HOGENOM" id="CLU_186685_0_0_11"/>
<dbReference type="AlphaFoldDB" id="M1UJY0"/>
<sequence>MIVFAQGVQPPTSPWTPPASVVSTIWSWLEIALYVAIVVSILAVITLGAFMALDKDRGEPVSATAPYVTAVKIALGVLMFSSAVALATAFS</sequence>
<accession>M1UJY0</accession>
<feature type="transmembrane region" description="Helical" evidence="1">
    <location>
        <begin position="31"/>
        <end position="53"/>
    </location>
</feature>
<reference evidence="2 3" key="1">
    <citation type="submission" date="2013-02" db="EMBL/GenBank/DDBJ databases">
        <title>The complete genome sequence of Corynebacterium callunae DSM 20147.</title>
        <authorList>
            <person name="Ruckert C."/>
            <person name="Albersmeier A."/>
            <person name="Kalinowski J."/>
        </authorList>
    </citation>
    <scope>NUCLEOTIDE SEQUENCE [LARGE SCALE GENOMIC DNA]</scope>
    <source>
        <strain evidence="2 3">DSM 20147</strain>
    </source>
</reference>
<gene>
    <name evidence="2" type="ORF">H924_03680</name>
</gene>
<evidence type="ECO:0000256" key="1">
    <source>
        <dbReference type="SAM" id="Phobius"/>
    </source>
</evidence>
<dbReference type="KEGG" id="ccn:H924_03680"/>